<dbReference type="InterPro" id="IPR014347">
    <property type="entry name" value="Tautomerase/MIF_sf"/>
</dbReference>
<evidence type="ECO:0000313" key="2">
    <source>
        <dbReference type="Proteomes" id="UP001596011"/>
    </source>
</evidence>
<reference evidence="2" key="1">
    <citation type="journal article" date="2019" name="Int. J. Syst. Evol. Microbiol.">
        <title>The Global Catalogue of Microorganisms (GCM) 10K type strain sequencing project: providing services to taxonomists for standard genome sequencing and annotation.</title>
        <authorList>
            <consortium name="The Broad Institute Genomics Platform"/>
            <consortium name="The Broad Institute Genome Sequencing Center for Infectious Disease"/>
            <person name="Wu L."/>
            <person name="Ma J."/>
        </authorList>
    </citation>
    <scope>NUCLEOTIDE SEQUENCE [LARGE SCALE GENOMIC DNA]</scope>
    <source>
        <strain evidence="2">CCUG 42722</strain>
    </source>
</reference>
<dbReference type="Proteomes" id="UP001596011">
    <property type="component" value="Unassembled WGS sequence"/>
</dbReference>
<name>A0ABV9HN24_9MICO</name>
<proteinExistence type="predicted"/>
<accession>A0ABV9HN24</accession>
<dbReference type="RefSeq" id="WP_377138976.1">
    <property type="nucleotide sequence ID" value="NZ_JBHSFI010000006.1"/>
</dbReference>
<dbReference type="EMBL" id="JBHSFI010000006">
    <property type="protein sequence ID" value="MFC4630775.1"/>
    <property type="molecule type" value="Genomic_DNA"/>
</dbReference>
<comment type="caution">
    <text evidence="1">The sequence shown here is derived from an EMBL/GenBank/DDBJ whole genome shotgun (WGS) entry which is preliminary data.</text>
</comment>
<keyword evidence="2" id="KW-1185">Reference proteome</keyword>
<protein>
    <submittedName>
        <fullName evidence="1">4-oxalocrotonate tautomerase family protein</fullName>
    </submittedName>
</protein>
<gene>
    <name evidence="1" type="ORF">ACFO6V_21190</name>
</gene>
<evidence type="ECO:0000313" key="1">
    <source>
        <dbReference type="EMBL" id="MFC4630775.1"/>
    </source>
</evidence>
<dbReference type="Gene3D" id="3.30.429.10">
    <property type="entry name" value="Macrophage Migration Inhibitory Factor"/>
    <property type="match status" value="1"/>
</dbReference>
<sequence length="159" mass="17311">MTVITVTARENRFTVEQRRELARTLTDAVLVPEVGQLAEPARAGFQVHFLDLPTDRLAIGGALAADTGADVMRIDVAVMDSHWPQDVRSRVIENVFAALTAATGEPKPSPAWWVNFRVIDEGSWGSRGRTLSVHDLLDSGVFTEEKAAAVRATTPRFAG</sequence>
<organism evidence="1 2">
    <name type="scientific">Promicromonospora alba</name>
    <dbReference type="NCBI Taxonomy" id="1616110"/>
    <lineage>
        <taxon>Bacteria</taxon>
        <taxon>Bacillati</taxon>
        <taxon>Actinomycetota</taxon>
        <taxon>Actinomycetes</taxon>
        <taxon>Micrococcales</taxon>
        <taxon>Promicromonosporaceae</taxon>
        <taxon>Promicromonospora</taxon>
    </lineage>
</organism>